<comment type="caution">
    <text evidence="2">The sequence shown here is derived from an EMBL/GenBank/DDBJ whole genome shotgun (WGS) entry which is preliminary data.</text>
</comment>
<dbReference type="SMART" id="SM00256">
    <property type="entry name" value="FBOX"/>
    <property type="match status" value="1"/>
</dbReference>
<dbReference type="SUPFAM" id="SSF81383">
    <property type="entry name" value="F-box domain"/>
    <property type="match status" value="1"/>
</dbReference>
<dbReference type="Gene3D" id="1.20.1280.50">
    <property type="match status" value="1"/>
</dbReference>
<dbReference type="InterPro" id="IPR001810">
    <property type="entry name" value="F-box_dom"/>
</dbReference>
<accession>A0ABD2YA19</accession>
<protein>
    <recommendedName>
        <fullName evidence="1">F-box domain-containing protein</fullName>
    </recommendedName>
</protein>
<organism evidence="2 3">
    <name type="scientific">Cinchona calisaya</name>
    <dbReference type="NCBI Taxonomy" id="153742"/>
    <lineage>
        <taxon>Eukaryota</taxon>
        <taxon>Viridiplantae</taxon>
        <taxon>Streptophyta</taxon>
        <taxon>Embryophyta</taxon>
        <taxon>Tracheophyta</taxon>
        <taxon>Spermatophyta</taxon>
        <taxon>Magnoliopsida</taxon>
        <taxon>eudicotyledons</taxon>
        <taxon>Gunneridae</taxon>
        <taxon>Pentapetalae</taxon>
        <taxon>asterids</taxon>
        <taxon>lamiids</taxon>
        <taxon>Gentianales</taxon>
        <taxon>Rubiaceae</taxon>
        <taxon>Cinchonoideae</taxon>
        <taxon>Cinchoneae</taxon>
        <taxon>Cinchona</taxon>
    </lineage>
</organism>
<dbReference type="CDD" id="cd22157">
    <property type="entry name" value="F-box_AtFBW1-like"/>
    <property type="match status" value="1"/>
</dbReference>
<dbReference type="NCBIfam" id="TIGR01640">
    <property type="entry name" value="F_box_assoc_1"/>
    <property type="match status" value="1"/>
</dbReference>
<dbReference type="PROSITE" id="PS50181">
    <property type="entry name" value="FBOX"/>
    <property type="match status" value="1"/>
</dbReference>
<dbReference type="InterPro" id="IPR017451">
    <property type="entry name" value="F-box-assoc_interact_dom"/>
</dbReference>
<dbReference type="Pfam" id="PF07734">
    <property type="entry name" value="FBA_1"/>
    <property type="match status" value="1"/>
</dbReference>
<sequence length="377" mass="43322">MNLPEDILFQVLSRLPAKSLIRFKCVCRSWYALLEDQSFILAHANNMINPLKRNVNAQLILSCRDNMTNKRVISMSGDSSLDRFINQDLPPFFFNNFGQIRIVGPCYGIICLYGYPDHIALCNPSTREFKILPTSEIPRPNDGKVRGGDIGLGFDSKSKDYKVIQILFCISNHRGLSYHVEIYSLGTDSWRKYAAIVPANIMYTNTWSMIYKNETFCWWAQNGDDEVILSFHMTKEVFQETPLPYDIEVFGGKHRTTRAIMPLNESIALIVYRVKESDKVFDIWVMNEFGLGGDHVESVWTKLSSIGPISGVERPLGFWRDSEFILENSARELVLYDPKTKETKNLGLYGKRDRLEVLVYYDSLVSVQKARNTESFI</sequence>
<dbReference type="PANTHER" id="PTHR31672:SF13">
    <property type="entry name" value="F-BOX PROTEIN CPR30-LIKE"/>
    <property type="match status" value="1"/>
</dbReference>
<dbReference type="Pfam" id="PF00646">
    <property type="entry name" value="F-box"/>
    <property type="match status" value="1"/>
</dbReference>
<evidence type="ECO:0000259" key="1">
    <source>
        <dbReference type="PROSITE" id="PS50181"/>
    </source>
</evidence>
<dbReference type="InterPro" id="IPR050796">
    <property type="entry name" value="SCF_F-box_component"/>
</dbReference>
<dbReference type="EMBL" id="JBJUIK010000015">
    <property type="protein sequence ID" value="KAL3502458.1"/>
    <property type="molecule type" value="Genomic_DNA"/>
</dbReference>
<feature type="domain" description="F-box" evidence="1">
    <location>
        <begin position="1"/>
        <end position="51"/>
    </location>
</feature>
<reference evidence="2 3" key="1">
    <citation type="submission" date="2024-11" db="EMBL/GenBank/DDBJ databases">
        <title>A near-complete genome assembly of Cinchona calisaya.</title>
        <authorList>
            <person name="Lian D.C."/>
            <person name="Zhao X.W."/>
            <person name="Wei L."/>
        </authorList>
    </citation>
    <scope>NUCLEOTIDE SEQUENCE [LARGE SCALE GENOMIC DNA]</scope>
    <source>
        <tissue evidence="2">Nenye</tissue>
    </source>
</reference>
<evidence type="ECO:0000313" key="3">
    <source>
        <dbReference type="Proteomes" id="UP001630127"/>
    </source>
</evidence>
<dbReference type="Proteomes" id="UP001630127">
    <property type="component" value="Unassembled WGS sequence"/>
</dbReference>
<dbReference type="InterPro" id="IPR006527">
    <property type="entry name" value="F-box-assoc_dom_typ1"/>
</dbReference>
<evidence type="ECO:0000313" key="2">
    <source>
        <dbReference type="EMBL" id="KAL3502458.1"/>
    </source>
</evidence>
<dbReference type="PANTHER" id="PTHR31672">
    <property type="entry name" value="BNACNNG10540D PROTEIN"/>
    <property type="match status" value="1"/>
</dbReference>
<dbReference type="InterPro" id="IPR036047">
    <property type="entry name" value="F-box-like_dom_sf"/>
</dbReference>
<proteinExistence type="predicted"/>
<dbReference type="AlphaFoldDB" id="A0ABD2YA19"/>
<name>A0ABD2YA19_9GENT</name>
<keyword evidence="3" id="KW-1185">Reference proteome</keyword>
<gene>
    <name evidence="2" type="ORF">ACH5RR_036907</name>
</gene>